<name>A0A3E0DK63_9BACT</name>
<dbReference type="EMBL" id="QUNF01000019">
    <property type="protein sequence ID" value="REG83081.1"/>
    <property type="molecule type" value="Genomic_DNA"/>
</dbReference>
<gene>
    <name evidence="1" type="ORF">C8N25_11945</name>
</gene>
<proteinExistence type="predicted"/>
<reference evidence="1 2" key="1">
    <citation type="submission" date="2018-08" db="EMBL/GenBank/DDBJ databases">
        <title>Genomic Encyclopedia of Archaeal and Bacterial Type Strains, Phase II (KMG-II): from individual species to whole genera.</title>
        <authorList>
            <person name="Goeker M."/>
        </authorList>
    </citation>
    <scope>NUCLEOTIDE SEQUENCE [LARGE SCALE GENOMIC DNA]</scope>
    <source>
        <strain evidence="1 2">DSM 15986</strain>
    </source>
</reference>
<evidence type="ECO:0000313" key="2">
    <source>
        <dbReference type="Proteomes" id="UP000256405"/>
    </source>
</evidence>
<protein>
    <recommendedName>
        <fullName evidence="3">Acetyltransferase (GNAT) family protein</fullName>
    </recommendedName>
</protein>
<dbReference type="SUPFAM" id="SSF55729">
    <property type="entry name" value="Acyl-CoA N-acyltransferases (Nat)"/>
    <property type="match status" value="1"/>
</dbReference>
<comment type="caution">
    <text evidence="1">The sequence shown here is derived from an EMBL/GenBank/DDBJ whole genome shotgun (WGS) entry which is preliminary data.</text>
</comment>
<keyword evidence="2" id="KW-1185">Reference proteome</keyword>
<evidence type="ECO:0008006" key="3">
    <source>
        <dbReference type="Google" id="ProtNLM"/>
    </source>
</evidence>
<accession>A0A3E0DK63</accession>
<evidence type="ECO:0000313" key="1">
    <source>
        <dbReference type="EMBL" id="REG83081.1"/>
    </source>
</evidence>
<dbReference type="Gene3D" id="3.40.630.30">
    <property type="match status" value="1"/>
</dbReference>
<sequence length="309" mass="35540">MESFKQEINESHELRVISAIKEDKDYFLSNFSSEKYRDQLDFIWEKKQKVKARITFAIYKSGEAVSLPKAPFGGFWIRDGLSSVSLEAFILAIIEEMSHRGIQSISLTQSPKPYEPQFDLINYLLFKSGFEQAKVLTHHFFIGRKKIKKLVQKESDKLQKKSKHSGLQINHSSISNFGFLKEIRSWNAQKGYEISIDENRIVQQVSEYPDRYFLITVSKNGDAIGYSLGVKLTSDSLYYFLSAMNPKIPVKNGGELILNELFQLAVEQKVNFIDLGSSDLDNGANHSLMFFKSRYSNDICNKITWVKKI</sequence>
<dbReference type="AlphaFoldDB" id="A0A3E0DK63"/>
<dbReference type="Proteomes" id="UP000256405">
    <property type="component" value="Unassembled WGS sequence"/>
</dbReference>
<dbReference type="InterPro" id="IPR016181">
    <property type="entry name" value="Acyl_CoA_acyltransferase"/>
</dbReference>
<dbReference type="RefSeq" id="WP_240510941.1">
    <property type="nucleotide sequence ID" value="NZ_MSSW01000044.1"/>
</dbReference>
<organism evidence="1 2">
    <name type="scientific">Algoriphagus antarcticus</name>
    <dbReference type="NCBI Taxonomy" id="238540"/>
    <lineage>
        <taxon>Bacteria</taxon>
        <taxon>Pseudomonadati</taxon>
        <taxon>Bacteroidota</taxon>
        <taxon>Cytophagia</taxon>
        <taxon>Cytophagales</taxon>
        <taxon>Cyclobacteriaceae</taxon>
        <taxon>Algoriphagus</taxon>
    </lineage>
</organism>